<dbReference type="NCBIfam" id="NF000949">
    <property type="entry name" value="PRK00095.1-2"/>
    <property type="match status" value="1"/>
</dbReference>
<reference evidence="9 10" key="1">
    <citation type="submission" date="2015-06" db="EMBL/GenBank/DDBJ databases">
        <title>Marinobacter subterrani, a genetically tractable neutrophilic iron-oxidizing strain isolated from the Soudan Iron Mine.</title>
        <authorList>
            <person name="Bonis B.M."/>
            <person name="Gralnick J.A."/>
        </authorList>
    </citation>
    <scope>NUCLEOTIDE SEQUENCE [LARGE SCALE GENOMIC DNA]</scope>
    <source>
        <strain evidence="9 10">JG233</strain>
    </source>
</reference>
<name>A0A0J7M416_9GAMM</name>
<dbReference type="InterPro" id="IPR020667">
    <property type="entry name" value="DNA_mismatch_repair_MutL"/>
</dbReference>
<evidence type="ECO:0000259" key="7">
    <source>
        <dbReference type="SMART" id="SM00853"/>
    </source>
</evidence>
<evidence type="ECO:0000256" key="2">
    <source>
        <dbReference type="ARBA" id="ARBA00021975"/>
    </source>
</evidence>
<feature type="region of interest" description="Disordered" evidence="6">
    <location>
        <begin position="350"/>
        <end position="443"/>
    </location>
</feature>
<dbReference type="PROSITE" id="PS00058">
    <property type="entry name" value="DNA_MISMATCH_REPAIR_1"/>
    <property type="match status" value="1"/>
</dbReference>
<dbReference type="CDD" id="cd16926">
    <property type="entry name" value="HATPase_MutL-MLH-PMS-like"/>
    <property type="match status" value="1"/>
</dbReference>
<dbReference type="InterPro" id="IPR014721">
    <property type="entry name" value="Ribsml_uS5_D2-typ_fold_subgr"/>
</dbReference>
<dbReference type="Gene3D" id="3.30.1370.100">
    <property type="entry name" value="MutL, C-terminal domain, regulatory subdomain"/>
    <property type="match status" value="1"/>
</dbReference>
<dbReference type="InterPro" id="IPR042121">
    <property type="entry name" value="MutL_C_regsub"/>
</dbReference>
<dbReference type="SUPFAM" id="SSF54211">
    <property type="entry name" value="Ribosomal protein S5 domain 2-like"/>
    <property type="match status" value="1"/>
</dbReference>
<dbReference type="PANTHER" id="PTHR10073:SF12">
    <property type="entry name" value="DNA MISMATCH REPAIR PROTEIN MLH1"/>
    <property type="match status" value="1"/>
</dbReference>
<dbReference type="InterPro" id="IPR014790">
    <property type="entry name" value="MutL_C"/>
</dbReference>
<protein>
    <recommendedName>
        <fullName evidence="2 5">DNA mismatch repair protein MutL</fullName>
    </recommendedName>
</protein>
<keyword evidence="3 5" id="KW-0227">DNA damage</keyword>
<dbReference type="OrthoDB" id="9763467at2"/>
<dbReference type="GO" id="GO:0005524">
    <property type="term" value="F:ATP binding"/>
    <property type="evidence" value="ECO:0007669"/>
    <property type="project" value="InterPro"/>
</dbReference>
<dbReference type="InterPro" id="IPR038973">
    <property type="entry name" value="MutL/Mlh/Pms-like"/>
</dbReference>
<dbReference type="STRING" id="1658765.Msub_11929"/>
<dbReference type="Gene3D" id="3.30.1540.20">
    <property type="entry name" value="MutL, C-terminal domain, dimerisation subdomain"/>
    <property type="match status" value="1"/>
</dbReference>
<organism evidence="9 10">
    <name type="scientific">Marinobacter subterrani</name>
    <dbReference type="NCBI Taxonomy" id="1658765"/>
    <lineage>
        <taxon>Bacteria</taxon>
        <taxon>Pseudomonadati</taxon>
        <taxon>Pseudomonadota</taxon>
        <taxon>Gammaproteobacteria</taxon>
        <taxon>Pseudomonadales</taxon>
        <taxon>Marinobacteraceae</taxon>
        <taxon>Marinobacter</taxon>
    </lineage>
</organism>
<keyword evidence="4 5" id="KW-0234">DNA repair</keyword>
<evidence type="ECO:0000256" key="1">
    <source>
        <dbReference type="ARBA" id="ARBA00006082"/>
    </source>
</evidence>
<dbReference type="InterPro" id="IPR036890">
    <property type="entry name" value="HATPase_C_sf"/>
</dbReference>
<sequence length="634" mass="69146">MPPIRLLSPRLANQIAAGEVVERPASVVKELVENALDAGATRVDVEVEQGGVKLIRVRDDGGGIEESDLPLALSRHATSKIASLDDLEAVASLGFRGEALASISSVSRLALTSRTAEQEAASRVEVEGREMDARISPAAHPVGTTVEVRDLFFNTPARRKFLRTEKTEFNHVEECVRRQALSRFDAGFTLRHNQRVVQSLRPAGSVLDRERRIGALCGQQFIDNAVVIDAEATGLRLWGWVALPTFSRSQADLQYFFVNGRVIRDRLVAHAVRQAYRDVLYNNRHPAFVLYLEVDPATVDVNVHPTKHEVRFRDGRLVHDFIFRTLHKALADVRPDDHFRGAVAQSFGREASAQAEGTLAPGAPSGASWNGQAAVPNYGGTGTPSGFGGPSQPQQEWRASDQMAFYQSLNSGGGTGASESAASGAGFATAMPTPPADSDEEPPLGYAIAQLHGIYILAQSRAGMIVVDMHAAHERITYERMKRALAEQDLKSQPLLVPLSLAVSQKEAALTESHGEELQKLGLQIERIGPETLAVRQVPALLRGADTEQLVRDVLADLIEHGQSDRVEAVTHELLGTMACHGSVRANRQLTIPEMNSLLRDMEATERSGQCNHGRPTWTLVTLSELDKLFLRGR</sequence>
<feature type="domain" description="DNA mismatch repair protein S5" evidence="8">
    <location>
        <begin position="213"/>
        <end position="331"/>
    </location>
</feature>
<evidence type="ECO:0000256" key="5">
    <source>
        <dbReference type="HAMAP-Rule" id="MF_00149"/>
    </source>
</evidence>
<dbReference type="Pfam" id="PF01119">
    <property type="entry name" value="DNA_mis_repair"/>
    <property type="match status" value="1"/>
</dbReference>
<proteinExistence type="inferred from homology"/>
<dbReference type="Pfam" id="PF13589">
    <property type="entry name" value="HATPase_c_3"/>
    <property type="match status" value="1"/>
</dbReference>
<dbReference type="SUPFAM" id="SSF55874">
    <property type="entry name" value="ATPase domain of HSP90 chaperone/DNA topoisomerase II/histidine kinase"/>
    <property type="match status" value="1"/>
</dbReference>
<dbReference type="Gene3D" id="3.30.230.10">
    <property type="match status" value="1"/>
</dbReference>
<feature type="compositionally biased region" description="Low complexity" evidence="6">
    <location>
        <begin position="417"/>
        <end position="430"/>
    </location>
</feature>
<feature type="domain" description="MutL C-terminal dimerisation" evidence="7">
    <location>
        <begin position="447"/>
        <end position="590"/>
    </location>
</feature>
<dbReference type="RefSeq" id="WP_048495783.1">
    <property type="nucleotide sequence ID" value="NZ_LFBU01000001.1"/>
</dbReference>
<dbReference type="CDD" id="cd03482">
    <property type="entry name" value="MutL_Trans_MutL"/>
    <property type="match status" value="1"/>
</dbReference>
<keyword evidence="10" id="KW-1185">Reference proteome</keyword>
<dbReference type="FunFam" id="3.30.230.10:FF:000013">
    <property type="entry name" value="DNA mismatch repair endonuclease MutL"/>
    <property type="match status" value="1"/>
</dbReference>
<dbReference type="GO" id="GO:0006298">
    <property type="term" value="P:mismatch repair"/>
    <property type="evidence" value="ECO:0007669"/>
    <property type="project" value="UniProtKB-UniRule"/>
</dbReference>
<dbReference type="Proteomes" id="UP000036102">
    <property type="component" value="Unassembled WGS sequence"/>
</dbReference>
<dbReference type="InterPro" id="IPR037198">
    <property type="entry name" value="MutL_C_sf"/>
</dbReference>
<dbReference type="PANTHER" id="PTHR10073">
    <property type="entry name" value="DNA MISMATCH REPAIR PROTEIN MLH, PMS, MUTL"/>
    <property type="match status" value="1"/>
</dbReference>
<comment type="function">
    <text evidence="5">This protein is involved in the repair of mismatches in DNA. It is required for dam-dependent methyl-directed DNA mismatch repair. May act as a 'molecular matchmaker', a protein that promotes the formation of a stable complex between two or more DNA-binding proteins in an ATP-dependent manner without itself being part of a final effector complex.</text>
</comment>
<dbReference type="SMART" id="SM00853">
    <property type="entry name" value="MutL_C"/>
    <property type="match status" value="1"/>
</dbReference>
<dbReference type="InterPro" id="IPR042120">
    <property type="entry name" value="MutL_C_dimsub"/>
</dbReference>
<accession>A0A0J7M416</accession>
<dbReference type="AlphaFoldDB" id="A0A0J7M416"/>
<dbReference type="SMART" id="SM01340">
    <property type="entry name" value="DNA_mis_repair"/>
    <property type="match status" value="1"/>
</dbReference>
<dbReference type="Gene3D" id="3.30.565.10">
    <property type="entry name" value="Histidine kinase-like ATPase, C-terminal domain"/>
    <property type="match status" value="1"/>
</dbReference>
<evidence type="ECO:0000256" key="6">
    <source>
        <dbReference type="SAM" id="MobiDB-lite"/>
    </source>
</evidence>
<dbReference type="PATRIC" id="fig|1658765.3.peg.1928"/>
<comment type="caution">
    <text evidence="9">The sequence shown here is derived from an EMBL/GenBank/DDBJ whole genome shotgun (WGS) entry which is preliminary data.</text>
</comment>
<dbReference type="SUPFAM" id="SSF118116">
    <property type="entry name" value="DNA mismatch repair protein MutL"/>
    <property type="match status" value="1"/>
</dbReference>
<dbReference type="GO" id="GO:0016887">
    <property type="term" value="F:ATP hydrolysis activity"/>
    <property type="evidence" value="ECO:0007669"/>
    <property type="project" value="InterPro"/>
</dbReference>
<dbReference type="HAMAP" id="MF_00149">
    <property type="entry name" value="DNA_mis_repair"/>
    <property type="match status" value="1"/>
</dbReference>
<evidence type="ECO:0000256" key="3">
    <source>
        <dbReference type="ARBA" id="ARBA00022763"/>
    </source>
</evidence>
<evidence type="ECO:0000313" key="9">
    <source>
        <dbReference type="EMBL" id="KMQ75720.1"/>
    </source>
</evidence>
<dbReference type="GO" id="GO:0140664">
    <property type="term" value="F:ATP-dependent DNA damage sensor activity"/>
    <property type="evidence" value="ECO:0007669"/>
    <property type="project" value="InterPro"/>
</dbReference>
<dbReference type="InterPro" id="IPR013507">
    <property type="entry name" value="DNA_mismatch_S5_2-like"/>
</dbReference>
<dbReference type="InterPro" id="IPR020568">
    <property type="entry name" value="Ribosomal_Su5_D2-typ_SF"/>
</dbReference>
<evidence type="ECO:0000259" key="8">
    <source>
        <dbReference type="SMART" id="SM01340"/>
    </source>
</evidence>
<evidence type="ECO:0000313" key="10">
    <source>
        <dbReference type="Proteomes" id="UP000036102"/>
    </source>
</evidence>
<dbReference type="Pfam" id="PF08676">
    <property type="entry name" value="MutL_C"/>
    <property type="match status" value="1"/>
</dbReference>
<dbReference type="EMBL" id="LFBU01000001">
    <property type="protein sequence ID" value="KMQ75720.1"/>
    <property type="molecule type" value="Genomic_DNA"/>
</dbReference>
<feature type="compositionally biased region" description="Gly residues" evidence="6">
    <location>
        <begin position="379"/>
        <end position="389"/>
    </location>
</feature>
<dbReference type="InterPro" id="IPR014762">
    <property type="entry name" value="DNA_mismatch_repair_CS"/>
</dbReference>
<gene>
    <name evidence="5" type="primary">mutL</name>
    <name evidence="9" type="ORF">Msub_11929</name>
</gene>
<dbReference type="InterPro" id="IPR002099">
    <property type="entry name" value="MutL/Mlh/PMS"/>
</dbReference>
<dbReference type="FunFam" id="3.30.565.10:FF:000003">
    <property type="entry name" value="DNA mismatch repair endonuclease MutL"/>
    <property type="match status" value="1"/>
</dbReference>
<evidence type="ECO:0000256" key="4">
    <source>
        <dbReference type="ARBA" id="ARBA00023204"/>
    </source>
</evidence>
<dbReference type="GO" id="GO:0030983">
    <property type="term" value="F:mismatched DNA binding"/>
    <property type="evidence" value="ECO:0007669"/>
    <property type="project" value="InterPro"/>
</dbReference>
<dbReference type="GO" id="GO:0032300">
    <property type="term" value="C:mismatch repair complex"/>
    <property type="evidence" value="ECO:0007669"/>
    <property type="project" value="InterPro"/>
</dbReference>
<dbReference type="NCBIfam" id="TIGR00585">
    <property type="entry name" value="mutl"/>
    <property type="match status" value="1"/>
</dbReference>
<comment type="similarity">
    <text evidence="1 5">Belongs to the DNA mismatch repair MutL/HexB family.</text>
</comment>